<sequence>MQTVTQDLAGLLREIQRDGFVNPLVCGQSWGGNVVLELAHTQPKLVRGVVCVDGGFLELQNHYPQWEDCAEALRPPKIAGTKIADFRNYMQRAHPDWPETGINGALACMEHLPDGTLRPWLSFERHMMVLRGLWEHHPTHIYSQISVPVMFVPAEGPQGIFNETKRSAIEHAAQLVTKVRVEWFSPADHDLHAQHPERFAQVVHTAITDGFF</sequence>
<proteinExistence type="predicted"/>
<reference evidence="2" key="1">
    <citation type="submission" date="2020-05" db="EMBL/GenBank/DDBJ databases">
        <authorList>
            <person name="Chiriac C."/>
            <person name="Salcher M."/>
            <person name="Ghai R."/>
            <person name="Kavagutti S V."/>
        </authorList>
    </citation>
    <scope>NUCLEOTIDE SEQUENCE</scope>
</reference>
<name>A0A6J7UQG8_9ZZZZ</name>
<gene>
    <name evidence="2" type="ORF">UFOPK4345_01150</name>
</gene>
<dbReference type="InterPro" id="IPR000073">
    <property type="entry name" value="AB_hydrolase_1"/>
</dbReference>
<dbReference type="AlphaFoldDB" id="A0A6J7UQG8"/>
<dbReference type="Gene3D" id="3.40.50.1820">
    <property type="entry name" value="alpha/beta hydrolase"/>
    <property type="match status" value="1"/>
</dbReference>
<protein>
    <submittedName>
        <fullName evidence="2">Unannotated protein</fullName>
    </submittedName>
</protein>
<feature type="domain" description="AB hydrolase-1" evidence="1">
    <location>
        <begin position="6"/>
        <end position="201"/>
    </location>
</feature>
<accession>A0A6J7UQG8</accession>
<dbReference type="InterPro" id="IPR029058">
    <property type="entry name" value="AB_hydrolase_fold"/>
</dbReference>
<dbReference type="SUPFAM" id="SSF53474">
    <property type="entry name" value="alpha/beta-Hydrolases"/>
    <property type="match status" value="1"/>
</dbReference>
<organism evidence="2">
    <name type="scientific">freshwater metagenome</name>
    <dbReference type="NCBI Taxonomy" id="449393"/>
    <lineage>
        <taxon>unclassified sequences</taxon>
        <taxon>metagenomes</taxon>
        <taxon>ecological metagenomes</taxon>
    </lineage>
</organism>
<dbReference type="Pfam" id="PF12697">
    <property type="entry name" value="Abhydrolase_6"/>
    <property type="match status" value="1"/>
</dbReference>
<dbReference type="EMBL" id="CAFBQV010000206">
    <property type="protein sequence ID" value="CAB5067136.1"/>
    <property type="molecule type" value="Genomic_DNA"/>
</dbReference>
<evidence type="ECO:0000313" key="2">
    <source>
        <dbReference type="EMBL" id="CAB5067136.1"/>
    </source>
</evidence>
<evidence type="ECO:0000259" key="1">
    <source>
        <dbReference type="Pfam" id="PF12697"/>
    </source>
</evidence>